<name>A0A6P3RA92_PTEVA</name>
<dbReference type="InterPro" id="IPR036045">
    <property type="entry name" value="Sec1-like_sf"/>
</dbReference>
<evidence type="ECO:0000256" key="2">
    <source>
        <dbReference type="ARBA" id="ARBA00004492"/>
    </source>
</evidence>
<dbReference type="InterPro" id="IPR043154">
    <property type="entry name" value="Sec-1-like_dom1"/>
</dbReference>
<keyword evidence="6" id="KW-1185">Reference proteome</keyword>
<keyword evidence="5" id="KW-0653">Protein transport</keyword>
<evidence type="ECO:0000256" key="3">
    <source>
        <dbReference type="ARBA" id="ARBA00004630"/>
    </source>
</evidence>
<dbReference type="Gene3D" id="3.40.50.1910">
    <property type="match status" value="1"/>
</dbReference>
<dbReference type="FunFam" id="3.40.50.2060:FF:000005">
    <property type="entry name" value="vacuolar protein sorting-associated protein 33B isoform X1"/>
    <property type="match status" value="1"/>
</dbReference>
<proteinExistence type="inferred from homology"/>
<dbReference type="Gene3D" id="3.90.830.10">
    <property type="entry name" value="Syntaxin Binding Protein 1, Chain A, domain 2"/>
    <property type="match status" value="1"/>
</dbReference>
<comment type="similarity">
    <text evidence="4">Belongs to the STXBP/unc-18/SEC1 family.</text>
</comment>
<dbReference type="FunFam" id="3.90.830.10:FF:000004">
    <property type="entry name" value="vacuolar protein sorting-associated protein 33B isoform X1"/>
    <property type="match status" value="1"/>
</dbReference>
<comment type="subcellular location">
    <subcellularLocation>
        <location evidence="1">Cytoplasmic vesicle</location>
        <location evidence="1">Clathrin-coated vesicle</location>
    </subcellularLocation>
    <subcellularLocation>
        <location evidence="2">Late endosome membrane</location>
        <topology evidence="2">Peripheral membrane protein</topology>
        <orientation evidence="2">Cytoplasmic side</orientation>
    </subcellularLocation>
    <subcellularLocation>
        <location evidence="3">Lysosome membrane</location>
        <topology evidence="3">Peripheral membrane protein</topology>
        <orientation evidence="3">Cytoplasmic side</orientation>
    </subcellularLocation>
</comment>
<dbReference type="Proteomes" id="UP000515202">
    <property type="component" value="Unplaced"/>
</dbReference>
<dbReference type="PANTHER" id="PTHR11679">
    <property type="entry name" value="VESICLE PROTEIN SORTING-ASSOCIATED"/>
    <property type="match status" value="1"/>
</dbReference>
<dbReference type="GeneID" id="105305202"/>
<dbReference type="RefSeq" id="XP_011377984.1">
    <property type="nucleotide sequence ID" value="XM_011379682.2"/>
</dbReference>
<dbReference type="InterPro" id="IPR043127">
    <property type="entry name" value="Sec-1-like_dom3a"/>
</dbReference>
<organism evidence="6 7">
    <name type="scientific">Pteropus vampyrus</name>
    <name type="common">Large flying fox</name>
    <dbReference type="NCBI Taxonomy" id="132908"/>
    <lineage>
        <taxon>Eukaryota</taxon>
        <taxon>Metazoa</taxon>
        <taxon>Chordata</taxon>
        <taxon>Craniata</taxon>
        <taxon>Vertebrata</taxon>
        <taxon>Euteleostomi</taxon>
        <taxon>Mammalia</taxon>
        <taxon>Eutheria</taxon>
        <taxon>Laurasiatheria</taxon>
        <taxon>Chiroptera</taxon>
        <taxon>Yinpterochiroptera</taxon>
        <taxon>Pteropodoidea</taxon>
        <taxon>Pteropodidae</taxon>
        <taxon>Pteropodinae</taxon>
        <taxon>Pteropus</taxon>
    </lineage>
</organism>
<protein>
    <submittedName>
        <fullName evidence="7">Vacuolar protein sorting-associated protein 33B</fullName>
    </submittedName>
</protein>
<dbReference type="GO" id="GO:0005765">
    <property type="term" value="C:lysosomal membrane"/>
    <property type="evidence" value="ECO:0007669"/>
    <property type="project" value="UniProtKB-SubCell"/>
</dbReference>
<dbReference type="SUPFAM" id="SSF56815">
    <property type="entry name" value="Sec1/munc18-like (SM) proteins"/>
    <property type="match status" value="1"/>
</dbReference>
<evidence type="ECO:0000256" key="5">
    <source>
        <dbReference type="ARBA" id="ARBA00022927"/>
    </source>
</evidence>
<dbReference type="Gene3D" id="1.25.40.850">
    <property type="match status" value="1"/>
</dbReference>
<dbReference type="Gene3D" id="3.40.50.2060">
    <property type="match status" value="1"/>
</dbReference>
<dbReference type="GO" id="GO:0030136">
    <property type="term" value="C:clathrin-coated vesicle"/>
    <property type="evidence" value="ECO:0007669"/>
    <property type="project" value="UniProtKB-SubCell"/>
</dbReference>
<gene>
    <name evidence="7" type="primary">LOC105305202</name>
</gene>
<evidence type="ECO:0000313" key="7">
    <source>
        <dbReference type="RefSeq" id="XP_011377984.1"/>
    </source>
</evidence>
<dbReference type="InterPro" id="IPR043155">
    <property type="entry name" value="VPS33_dom3b"/>
</dbReference>
<evidence type="ECO:0000313" key="6">
    <source>
        <dbReference type="Proteomes" id="UP000515202"/>
    </source>
</evidence>
<dbReference type="KEGG" id="pvp:105305202"/>
<dbReference type="Pfam" id="PF00995">
    <property type="entry name" value="Sec1"/>
    <property type="match status" value="1"/>
</dbReference>
<evidence type="ECO:0000256" key="4">
    <source>
        <dbReference type="ARBA" id="ARBA00009884"/>
    </source>
</evidence>
<sequence>MAFPHRPDAPELPDFSLLKRLARDQLIYLLEQLPGKKDLFIEADLMSPLDRIANVSILKQHEVDKLYKMENKPALSSSEQLCFLVRPRIKNMRYIANLVNADKLAGRTRKYKVIFSPQKFYACEMVLEEEGIYGDVSCDEWAFSLLPLDVDLLSMELPEFFRDYFLEGDQRWINTVAQTLQLLSTLYGPFPHCYGIGRCAKMSHELWRKLEEEEDGETKGRRPEIGHVFLLDRDVDFVTALCSQVVYEGLVDDTFRIKCGSVDFGPEVTSSDRSLKVLLNAEDKVFNEIRNEHFSNVFGFLSQKARNLQAQYDRRRGMDIKQMKNFVSQELKGLKQEHRLLSLHIGACESIMKKKTKQDFQELIKTEHALLEGFSIRESTSYIEEHIDRQVSPIESLRLMCLLSITENGESQGPKMPDCLKVPRDMAYVFSGAYVPLSCRIIEQVLERRSWQGLDDVLRLLHCSELAFTGVTKEDKASSESLRLVLVAFLGGCTFSEISALRFLGREKGYRFIFLTTAVTNSARLMEAMSEVKA</sequence>
<reference evidence="7" key="1">
    <citation type="submission" date="2025-08" db="UniProtKB">
        <authorList>
            <consortium name="RefSeq"/>
        </authorList>
    </citation>
    <scope>IDENTIFICATION</scope>
    <source>
        <tissue evidence="7">Kidney</tissue>
    </source>
</reference>
<dbReference type="InterPro" id="IPR001619">
    <property type="entry name" value="Sec1-like"/>
</dbReference>
<dbReference type="GO" id="GO:0015031">
    <property type="term" value="P:protein transport"/>
    <property type="evidence" value="ECO:0007669"/>
    <property type="project" value="UniProtKB-KW"/>
</dbReference>
<accession>A0A6P3RA92</accession>
<dbReference type="InterPro" id="IPR027482">
    <property type="entry name" value="Sec1-like_dom2"/>
</dbReference>
<dbReference type="GO" id="GO:0031902">
    <property type="term" value="C:late endosome membrane"/>
    <property type="evidence" value="ECO:0007669"/>
    <property type="project" value="UniProtKB-SubCell"/>
</dbReference>
<dbReference type="AlphaFoldDB" id="A0A6P3RA92"/>
<dbReference type="OrthoDB" id="10262528at2759"/>
<dbReference type="GO" id="GO:0016192">
    <property type="term" value="P:vesicle-mediated transport"/>
    <property type="evidence" value="ECO:0007669"/>
    <property type="project" value="InterPro"/>
</dbReference>
<keyword evidence="5" id="KW-0813">Transport</keyword>
<evidence type="ECO:0000256" key="1">
    <source>
        <dbReference type="ARBA" id="ARBA00004132"/>
    </source>
</evidence>